<gene>
    <name evidence="2" type="ORF">CLUP02_08616</name>
</gene>
<proteinExistence type="predicted"/>
<dbReference type="Proteomes" id="UP000830671">
    <property type="component" value="Chromosome 4"/>
</dbReference>
<keyword evidence="3" id="KW-1185">Reference proteome</keyword>
<protein>
    <recommendedName>
        <fullName evidence="4">Transposase</fullName>
    </recommendedName>
</protein>
<feature type="chain" id="PRO_5040406829" description="Transposase" evidence="1">
    <location>
        <begin position="21"/>
        <end position="101"/>
    </location>
</feature>
<dbReference type="GeneID" id="73342612"/>
<evidence type="ECO:0000313" key="2">
    <source>
        <dbReference type="EMBL" id="UQC83123.1"/>
    </source>
</evidence>
<sequence>MWNIATWFGLASSCCARCRGVPRWPLEADFLVWIAASLRIDRAHLRPFLSSALEACLNQHWHAVHKRKVAHSSLTSRQTVTRARERLLLSGDGTVKRSIVH</sequence>
<keyword evidence="1" id="KW-0732">Signal</keyword>
<dbReference type="KEGG" id="clup:CLUP02_08616"/>
<organism evidence="2 3">
    <name type="scientific">Colletotrichum lupini</name>
    <dbReference type="NCBI Taxonomy" id="145971"/>
    <lineage>
        <taxon>Eukaryota</taxon>
        <taxon>Fungi</taxon>
        <taxon>Dikarya</taxon>
        <taxon>Ascomycota</taxon>
        <taxon>Pezizomycotina</taxon>
        <taxon>Sordariomycetes</taxon>
        <taxon>Hypocreomycetidae</taxon>
        <taxon>Glomerellales</taxon>
        <taxon>Glomerellaceae</taxon>
        <taxon>Colletotrichum</taxon>
        <taxon>Colletotrichum acutatum species complex</taxon>
    </lineage>
</organism>
<evidence type="ECO:0000256" key="1">
    <source>
        <dbReference type="SAM" id="SignalP"/>
    </source>
</evidence>
<evidence type="ECO:0008006" key="4">
    <source>
        <dbReference type="Google" id="ProtNLM"/>
    </source>
</evidence>
<dbReference type="EMBL" id="CP019476">
    <property type="protein sequence ID" value="UQC83123.1"/>
    <property type="molecule type" value="Genomic_DNA"/>
</dbReference>
<name>A0A9Q8WGS8_9PEZI</name>
<dbReference type="AlphaFoldDB" id="A0A9Q8WGS8"/>
<evidence type="ECO:0000313" key="3">
    <source>
        <dbReference type="Proteomes" id="UP000830671"/>
    </source>
</evidence>
<dbReference type="RefSeq" id="XP_049144745.1">
    <property type="nucleotide sequence ID" value="XM_049287602.1"/>
</dbReference>
<accession>A0A9Q8WGS8</accession>
<reference evidence="2" key="1">
    <citation type="journal article" date="2021" name="Mol. Plant Microbe Interact.">
        <title>Complete Genome Sequence of the Plant-Pathogenic Fungus Colletotrichum lupini.</title>
        <authorList>
            <person name="Baroncelli R."/>
            <person name="Pensec F."/>
            <person name="Da Lio D."/>
            <person name="Boufleur T."/>
            <person name="Vicente I."/>
            <person name="Sarrocco S."/>
            <person name="Picot A."/>
            <person name="Baraldi E."/>
            <person name="Sukno S."/>
            <person name="Thon M."/>
            <person name="Le Floch G."/>
        </authorList>
    </citation>
    <scope>NUCLEOTIDE SEQUENCE</scope>
    <source>
        <strain evidence="2">IMI 504893</strain>
    </source>
</reference>
<feature type="signal peptide" evidence="1">
    <location>
        <begin position="1"/>
        <end position="20"/>
    </location>
</feature>